<dbReference type="GO" id="GO:0004519">
    <property type="term" value="F:endonuclease activity"/>
    <property type="evidence" value="ECO:0007669"/>
    <property type="project" value="UniProtKB-KW"/>
</dbReference>
<dbReference type="PANTHER" id="PTHR33710:SF62">
    <property type="entry name" value="DUF4283 DOMAIN PROTEIN"/>
    <property type="match status" value="1"/>
</dbReference>
<dbReference type="PANTHER" id="PTHR33710">
    <property type="entry name" value="BNAC02G09200D PROTEIN"/>
    <property type="match status" value="1"/>
</dbReference>
<dbReference type="EMBL" id="JAAIUW010000005">
    <property type="protein sequence ID" value="KAF7831668.1"/>
    <property type="molecule type" value="Genomic_DNA"/>
</dbReference>
<gene>
    <name evidence="1" type="ORF">G2W53_014001</name>
</gene>
<reference evidence="1" key="1">
    <citation type="submission" date="2020-09" db="EMBL/GenBank/DDBJ databases">
        <title>Genome-Enabled Discovery of Anthraquinone Biosynthesis in Senna tora.</title>
        <authorList>
            <person name="Kang S.-H."/>
            <person name="Pandey R.P."/>
            <person name="Lee C.-M."/>
            <person name="Sim J.-S."/>
            <person name="Jeong J.-T."/>
            <person name="Choi B.-S."/>
            <person name="Jung M."/>
            <person name="Ginzburg D."/>
            <person name="Zhao K."/>
            <person name="Won S.Y."/>
            <person name="Oh T.-J."/>
            <person name="Yu Y."/>
            <person name="Kim N.-H."/>
            <person name="Lee O.R."/>
            <person name="Lee T.-H."/>
            <person name="Bashyal P."/>
            <person name="Kim T.-S."/>
            <person name="Lee W.-H."/>
            <person name="Kawkins C."/>
            <person name="Kim C.-K."/>
            <person name="Kim J.S."/>
            <person name="Ahn B.O."/>
            <person name="Rhee S.Y."/>
            <person name="Sohng J.K."/>
        </authorList>
    </citation>
    <scope>NUCLEOTIDE SEQUENCE</scope>
    <source>
        <tissue evidence="1">Leaf</tissue>
    </source>
</reference>
<keyword evidence="2" id="KW-1185">Reference proteome</keyword>
<proteinExistence type="predicted"/>
<keyword evidence="1" id="KW-0378">Hydrolase</keyword>
<keyword evidence="1" id="KW-0540">Nuclease</keyword>
<dbReference type="AlphaFoldDB" id="A0A834TZQ4"/>
<dbReference type="OrthoDB" id="1435801at2759"/>
<sequence>MALIWYLRWEDEDRRTISYYMEPSRPFEIVSKSFAFALCSSRLRVIGSDRAFYFENDSDSGSNTPRVINLRNENTTLPLSSQMSTSVARIPPLVHDYRDDILFENPIDPINIPPTDEVEEPAIEPIANVRRSQRSRKDAIPDDYIVYLQEFEDGDANVQVRLDRALVNQEWVELFPNHKLSHLIGSDYDHLPIQLDTDYVVVSNQRRKKKIFRFEKMWTIHNDCANIIKERWRM</sequence>
<name>A0A834TZQ4_9FABA</name>
<dbReference type="Proteomes" id="UP000634136">
    <property type="component" value="Unassembled WGS sequence"/>
</dbReference>
<keyword evidence="1" id="KW-0269">Exonuclease</keyword>
<evidence type="ECO:0000313" key="1">
    <source>
        <dbReference type="EMBL" id="KAF7831668.1"/>
    </source>
</evidence>
<organism evidence="1 2">
    <name type="scientific">Senna tora</name>
    <dbReference type="NCBI Taxonomy" id="362788"/>
    <lineage>
        <taxon>Eukaryota</taxon>
        <taxon>Viridiplantae</taxon>
        <taxon>Streptophyta</taxon>
        <taxon>Embryophyta</taxon>
        <taxon>Tracheophyta</taxon>
        <taxon>Spermatophyta</taxon>
        <taxon>Magnoliopsida</taxon>
        <taxon>eudicotyledons</taxon>
        <taxon>Gunneridae</taxon>
        <taxon>Pentapetalae</taxon>
        <taxon>rosids</taxon>
        <taxon>fabids</taxon>
        <taxon>Fabales</taxon>
        <taxon>Fabaceae</taxon>
        <taxon>Caesalpinioideae</taxon>
        <taxon>Cassia clade</taxon>
        <taxon>Senna</taxon>
    </lineage>
</organism>
<comment type="caution">
    <text evidence="1">The sequence shown here is derived from an EMBL/GenBank/DDBJ whole genome shotgun (WGS) entry which is preliminary data.</text>
</comment>
<protein>
    <submittedName>
        <fullName evidence="1">Endonuclease/exonuclease/phosphatase family protein</fullName>
    </submittedName>
</protein>
<evidence type="ECO:0000313" key="2">
    <source>
        <dbReference type="Proteomes" id="UP000634136"/>
    </source>
</evidence>
<dbReference type="GO" id="GO:0004527">
    <property type="term" value="F:exonuclease activity"/>
    <property type="evidence" value="ECO:0007669"/>
    <property type="project" value="UniProtKB-KW"/>
</dbReference>
<keyword evidence="1" id="KW-0255">Endonuclease</keyword>
<accession>A0A834TZQ4</accession>